<gene>
    <name evidence="3" type="ORF">F0460_00915</name>
</gene>
<feature type="signal peptide" evidence="2">
    <location>
        <begin position="1"/>
        <end position="19"/>
    </location>
</feature>
<dbReference type="Proteomes" id="UP000325141">
    <property type="component" value="Unassembled WGS sequence"/>
</dbReference>
<proteinExistence type="predicted"/>
<comment type="caution">
    <text evidence="3">The sequence shown here is derived from an EMBL/GenBank/DDBJ whole genome shotgun (WGS) entry which is preliminary data.</text>
</comment>
<protein>
    <recommendedName>
        <fullName evidence="5">BZIP transcription factor</fullName>
    </recommendedName>
</protein>
<evidence type="ECO:0000313" key="4">
    <source>
        <dbReference type="Proteomes" id="UP000325141"/>
    </source>
</evidence>
<dbReference type="AlphaFoldDB" id="A0A5M6CTC4"/>
<sequence>MKKNLLSLIFIAATLSAQAQNVASTANVTSGGLQAGNAGVYNTFYGTYSGKATTGSNNTFIGYQTARYNSSGSENTIIGSNSGGSITTGINNTFLGSNAGGSNPGSNNTFLGKGSGFENWGSNNIFIGTDTGFDTGNGSNNILIGNNCSATIEENNTLWIENSWSDKPLIWGDFANDKLKFNGKVGIGYAFGTFPTTAGGVNVSVYNLFVNGGILTEEVRVILKAQWADYVFADNYNLKSLKEVEQFIKQNGHLPNVPSAAQVKENGIEVGEIITIQQEKIEELTLHLINQEKQLEELKAQVKQLLKAQN</sequence>
<evidence type="ECO:0008006" key="5">
    <source>
        <dbReference type="Google" id="ProtNLM"/>
    </source>
</evidence>
<reference evidence="3 4" key="1">
    <citation type="submission" date="2019-09" db="EMBL/GenBank/DDBJ databases">
        <title>Genome sequence and assembly of Flavobacterium sp.</title>
        <authorList>
            <person name="Chhetri G."/>
        </authorList>
    </citation>
    <scope>NUCLEOTIDE SEQUENCE [LARGE SCALE GENOMIC DNA]</scope>
    <source>
        <strain evidence="3 4">SNL9</strain>
    </source>
</reference>
<keyword evidence="1" id="KW-0175">Coiled coil</keyword>
<keyword evidence="4" id="KW-1185">Reference proteome</keyword>
<feature type="chain" id="PRO_5024373526" description="BZIP transcription factor" evidence="2">
    <location>
        <begin position="20"/>
        <end position="310"/>
    </location>
</feature>
<evidence type="ECO:0000313" key="3">
    <source>
        <dbReference type="EMBL" id="KAA5538196.1"/>
    </source>
</evidence>
<organism evidence="3 4">
    <name type="scientific">Paenimyroides baculatum</name>
    <dbReference type="NCBI Taxonomy" id="2608000"/>
    <lineage>
        <taxon>Bacteria</taxon>
        <taxon>Pseudomonadati</taxon>
        <taxon>Bacteroidota</taxon>
        <taxon>Flavobacteriia</taxon>
        <taxon>Flavobacteriales</taxon>
        <taxon>Flavobacteriaceae</taxon>
        <taxon>Paenimyroides</taxon>
    </lineage>
</organism>
<accession>A0A5M6CTC4</accession>
<keyword evidence="2" id="KW-0732">Signal</keyword>
<evidence type="ECO:0000256" key="2">
    <source>
        <dbReference type="SAM" id="SignalP"/>
    </source>
</evidence>
<feature type="coiled-coil region" evidence="1">
    <location>
        <begin position="281"/>
        <end position="308"/>
    </location>
</feature>
<evidence type="ECO:0000256" key="1">
    <source>
        <dbReference type="SAM" id="Coils"/>
    </source>
</evidence>
<dbReference type="EMBL" id="VWSG01000001">
    <property type="protein sequence ID" value="KAA5538196.1"/>
    <property type="molecule type" value="Genomic_DNA"/>
</dbReference>
<name>A0A5M6CTC4_9FLAO</name>
<dbReference type="RefSeq" id="WP_150009437.1">
    <property type="nucleotide sequence ID" value="NZ_VWSG01000001.1"/>
</dbReference>